<organism evidence="1 2">
    <name type="scientific">Streptomyces venezuelae</name>
    <dbReference type="NCBI Taxonomy" id="54571"/>
    <lineage>
        <taxon>Bacteria</taxon>
        <taxon>Bacillati</taxon>
        <taxon>Actinomycetota</taxon>
        <taxon>Actinomycetes</taxon>
        <taxon>Kitasatosporales</taxon>
        <taxon>Streptomycetaceae</taxon>
        <taxon>Streptomyces</taxon>
    </lineage>
</organism>
<reference evidence="1 2" key="1">
    <citation type="submission" date="2018-05" db="EMBL/GenBank/DDBJ databases">
        <title>Streptomyces venezuelae.</title>
        <authorList>
            <person name="Kim W."/>
            <person name="Lee N."/>
            <person name="Cho B.-K."/>
        </authorList>
    </citation>
    <scope>NUCLEOTIDE SEQUENCE [LARGE SCALE GENOMIC DNA]</scope>
    <source>
        <strain evidence="1 2">ATCC 14585</strain>
    </source>
</reference>
<dbReference type="Proteomes" id="UP000324015">
    <property type="component" value="Chromosome"/>
</dbReference>
<evidence type="ECO:0000313" key="1">
    <source>
        <dbReference type="EMBL" id="QES42353.1"/>
    </source>
</evidence>
<protein>
    <submittedName>
        <fullName evidence="1">Uncharacterized protein</fullName>
    </submittedName>
</protein>
<name>A0A5P2CIP7_STRVZ</name>
<sequence length="68" mass="7546">MRLITALRALTVMPPREPPPKIWAATHPPKMTAARMMSRSAVFESGSDRALRAVWPALVHLDGQVVRT</sequence>
<gene>
    <name evidence="1" type="ORF">DEJ49_16340</name>
</gene>
<evidence type="ECO:0000313" key="2">
    <source>
        <dbReference type="Proteomes" id="UP000324015"/>
    </source>
</evidence>
<proteinExistence type="predicted"/>
<dbReference type="AlphaFoldDB" id="A0A5P2CIP7"/>
<dbReference type="EMBL" id="CP029191">
    <property type="protein sequence ID" value="QES42353.1"/>
    <property type="molecule type" value="Genomic_DNA"/>
</dbReference>
<accession>A0A5P2CIP7</accession>